<organism evidence="2 3">
    <name type="scientific">Haemaphysalis longicornis</name>
    <name type="common">Bush tick</name>
    <dbReference type="NCBI Taxonomy" id="44386"/>
    <lineage>
        <taxon>Eukaryota</taxon>
        <taxon>Metazoa</taxon>
        <taxon>Ecdysozoa</taxon>
        <taxon>Arthropoda</taxon>
        <taxon>Chelicerata</taxon>
        <taxon>Arachnida</taxon>
        <taxon>Acari</taxon>
        <taxon>Parasitiformes</taxon>
        <taxon>Ixodida</taxon>
        <taxon>Ixodoidea</taxon>
        <taxon>Ixodidae</taxon>
        <taxon>Haemaphysalinae</taxon>
        <taxon>Haemaphysalis</taxon>
    </lineage>
</organism>
<keyword evidence="3" id="KW-1185">Reference proteome</keyword>
<dbReference type="EMBL" id="JABSTR010000008">
    <property type="protein sequence ID" value="KAH9376699.1"/>
    <property type="molecule type" value="Genomic_DNA"/>
</dbReference>
<protein>
    <submittedName>
        <fullName evidence="2">Uncharacterized protein</fullName>
    </submittedName>
</protein>
<proteinExistence type="predicted"/>
<name>A0A9J6GMR5_HAELO</name>
<feature type="compositionally biased region" description="Low complexity" evidence="1">
    <location>
        <begin position="93"/>
        <end position="103"/>
    </location>
</feature>
<sequence length="401" mass="42419">MPQRGSFFPTLNHKADFICGALIKISSPSNRVNKPPTVNFTSDSFANAGSNQAPTIGTESGHFRNHYSAAHKNESWPPLFIQRYACALINNADPASQSAPPSSRHLPTNRRDVTSGAFPTPRAPPEAPFSSLLDGGRFFFVIAVSSPAAVPLRVPDLTGKKRKSAQGREDVKRRVLEPPAFCAKNCAPGEKSVTPTDIHAVPEAAAQAHVAVEETTRSVCVRARPTLKGAAASALSCVRPMVVEGPSARITSRCVDDGCQGGISAAAEGTAEEVGGSGKESGNVASGGGCVGSSISLLRVCTFSPARLHTVVASERSARALIAIPCFIFLRLYRCSYLFSFSFFFRASLSLCREATLIFPLLSAIPVARGSRRRSIEAAGSAGISPSTPDSILFETLTCRI</sequence>
<accession>A0A9J6GMR5</accession>
<dbReference type="Proteomes" id="UP000821853">
    <property type="component" value="Unassembled WGS sequence"/>
</dbReference>
<evidence type="ECO:0000256" key="1">
    <source>
        <dbReference type="SAM" id="MobiDB-lite"/>
    </source>
</evidence>
<gene>
    <name evidence="2" type="ORF">HPB48_013324</name>
</gene>
<evidence type="ECO:0000313" key="3">
    <source>
        <dbReference type="Proteomes" id="UP000821853"/>
    </source>
</evidence>
<feature type="region of interest" description="Disordered" evidence="1">
    <location>
        <begin position="93"/>
        <end position="127"/>
    </location>
</feature>
<reference evidence="2 3" key="1">
    <citation type="journal article" date="2020" name="Cell">
        <title>Large-Scale Comparative Analyses of Tick Genomes Elucidate Their Genetic Diversity and Vector Capacities.</title>
        <authorList>
            <consortium name="Tick Genome and Microbiome Consortium (TIGMIC)"/>
            <person name="Jia N."/>
            <person name="Wang J."/>
            <person name="Shi W."/>
            <person name="Du L."/>
            <person name="Sun Y."/>
            <person name="Zhan W."/>
            <person name="Jiang J.F."/>
            <person name="Wang Q."/>
            <person name="Zhang B."/>
            <person name="Ji P."/>
            <person name="Bell-Sakyi L."/>
            <person name="Cui X.M."/>
            <person name="Yuan T.T."/>
            <person name="Jiang B.G."/>
            <person name="Yang W.F."/>
            <person name="Lam T.T."/>
            <person name="Chang Q.C."/>
            <person name="Ding S.J."/>
            <person name="Wang X.J."/>
            <person name="Zhu J.G."/>
            <person name="Ruan X.D."/>
            <person name="Zhao L."/>
            <person name="Wei J.T."/>
            <person name="Ye R.Z."/>
            <person name="Que T.C."/>
            <person name="Du C.H."/>
            <person name="Zhou Y.H."/>
            <person name="Cheng J.X."/>
            <person name="Dai P.F."/>
            <person name="Guo W.B."/>
            <person name="Han X.H."/>
            <person name="Huang E.J."/>
            <person name="Li L.F."/>
            <person name="Wei W."/>
            <person name="Gao Y.C."/>
            <person name="Liu J.Z."/>
            <person name="Shao H.Z."/>
            <person name="Wang X."/>
            <person name="Wang C.C."/>
            <person name="Yang T.C."/>
            <person name="Huo Q.B."/>
            <person name="Li W."/>
            <person name="Chen H.Y."/>
            <person name="Chen S.E."/>
            <person name="Zhou L.G."/>
            <person name="Ni X.B."/>
            <person name="Tian J.H."/>
            <person name="Sheng Y."/>
            <person name="Liu T."/>
            <person name="Pan Y.S."/>
            <person name="Xia L.Y."/>
            <person name="Li J."/>
            <person name="Zhao F."/>
            <person name="Cao W.C."/>
        </authorList>
    </citation>
    <scope>NUCLEOTIDE SEQUENCE [LARGE SCALE GENOMIC DNA]</scope>
    <source>
        <strain evidence="2">HaeL-2018</strain>
    </source>
</reference>
<comment type="caution">
    <text evidence="2">The sequence shown here is derived from an EMBL/GenBank/DDBJ whole genome shotgun (WGS) entry which is preliminary data.</text>
</comment>
<dbReference type="AlphaFoldDB" id="A0A9J6GMR5"/>
<dbReference type="VEuPathDB" id="VectorBase:HLOH_061667"/>
<evidence type="ECO:0000313" key="2">
    <source>
        <dbReference type="EMBL" id="KAH9376699.1"/>
    </source>
</evidence>